<evidence type="ECO:0000313" key="3">
    <source>
        <dbReference type="Proteomes" id="UP001454036"/>
    </source>
</evidence>
<feature type="transmembrane region" description="Helical" evidence="1">
    <location>
        <begin position="38"/>
        <end position="58"/>
    </location>
</feature>
<proteinExistence type="predicted"/>
<gene>
    <name evidence="2" type="ORF">LIER_20453</name>
</gene>
<comment type="caution">
    <text evidence="2">The sequence shown here is derived from an EMBL/GenBank/DDBJ whole genome shotgun (WGS) entry which is preliminary data.</text>
</comment>
<dbReference type="EMBL" id="BAABME010005197">
    <property type="protein sequence ID" value="GAA0164927.1"/>
    <property type="molecule type" value="Genomic_DNA"/>
</dbReference>
<dbReference type="InterPro" id="IPR040229">
    <property type="entry name" value="At3g27390-like"/>
</dbReference>
<organism evidence="2 3">
    <name type="scientific">Lithospermum erythrorhizon</name>
    <name type="common">Purple gromwell</name>
    <name type="synonym">Lithospermum officinale var. erythrorhizon</name>
    <dbReference type="NCBI Taxonomy" id="34254"/>
    <lineage>
        <taxon>Eukaryota</taxon>
        <taxon>Viridiplantae</taxon>
        <taxon>Streptophyta</taxon>
        <taxon>Embryophyta</taxon>
        <taxon>Tracheophyta</taxon>
        <taxon>Spermatophyta</taxon>
        <taxon>Magnoliopsida</taxon>
        <taxon>eudicotyledons</taxon>
        <taxon>Gunneridae</taxon>
        <taxon>Pentapetalae</taxon>
        <taxon>asterids</taxon>
        <taxon>lamiids</taxon>
        <taxon>Boraginales</taxon>
        <taxon>Boraginaceae</taxon>
        <taxon>Boraginoideae</taxon>
        <taxon>Lithospermeae</taxon>
        <taxon>Lithospermum</taxon>
    </lineage>
</organism>
<reference evidence="2 3" key="1">
    <citation type="submission" date="2024-01" db="EMBL/GenBank/DDBJ databases">
        <title>The complete chloroplast genome sequence of Lithospermum erythrorhizon: insights into the phylogenetic relationship among Boraginaceae species and the maternal lineages of purple gromwells.</title>
        <authorList>
            <person name="Okada T."/>
            <person name="Watanabe K."/>
        </authorList>
    </citation>
    <scope>NUCLEOTIDE SEQUENCE [LARGE SCALE GENOMIC DNA]</scope>
</reference>
<protein>
    <submittedName>
        <fullName evidence="2">Uncharacterized protein</fullName>
    </submittedName>
</protein>
<dbReference type="Proteomes" id="UP001454036">
    <property type="component" value="Unassembled WGS sequence"/>
</dbReference>
<evidence type="ECO:0000256" key="1">
    <source>
        <dbReference type="SAM" id="Phobius"/>
    </source>
</evidence>
<keyword evidence="1" id="KW-0472">Membrane</keyword>
<dbReference type="AlphaFoldDB" id="A0AAV3QPM6"/>
<keyword evidence="3" id="KW-1185">Reference proteome</keyword>
<name>A0AAV3QPM6_LITER</name>
<feature type="transmembrane region" description="Helical" evidence="1">
    <location>
        <begin position="64"/>
        <end position="83"/>
    </location>
</feature>
<keyword evidence="1" id="KW-0812">Transmembrane</keyword>
<sequence>MELIGEILLYTAIAVVKAPLMLFKGWQRLIHDVISREGKLLETACVPIAGVTIIFWPLVVIGSVVMAIFSSFFIGLYASVIAYQERSFRRGVTAFDEYTNDWLYLQEGSILPKLEVNRSR</sequence>
<accession>A0AAV3QPM6</accession>
<feature type="transmembrane region" description="Helical" evidence="1">
    <location>
        <begin position="7"/>
        <end position="26"/>
    </location>
</feature>
<keyword evidence="1" id="KW-1133">Transmembrane helix</keyword>
<evidence type="ECO:0000313" key="2">
    <source>
        <dbReference type="EMBL" id="GAA0164927.1"/>
    </source>
</evidence>
<dbReference type="PANTHER" id="PTHR31133:SF12">
    <property type="entry name" value="MEMBRANE PROTEIN"/>
    <property type="match status" value="1"/>
</dbReference>
<dbReference type="PANTHER" id="PTHR31133">
    <property type="entry name" value="MEMBRANE PROTEIN"/>
    <property type="match status" value="1"/>
</dbReference>